<name>A0A1I1U648_9ACTN</name>
<gene>
    <name evidence="3" type="ORF">SAMN05661030_3935</name>
</gene>
<dbReference type="AlphaFoldDB" id="A0A1I1U648"/>
<keyword evidence="4" id="KW-1185">Reference proteome</keyword>
<reference evidence="4" key="1">
    <citation type="submission" date="2016-10" db="EMBL/GenBank/DDBJ databases">
        <authorList>
            <person name="Varghese N."/>
            <person name="Submissions S."/>
        </authorList>
    </citation>
    <scope>NUCLEOTIDE SEQUENCE [LARGE SCALE GENOMIC DNA]</scope>
    <source>
        <strain evidence="4">DSM 45962</strain>
    </source>
</reference>
<feature type="transmembrane region" description="Helical" evidence="2">
    <location>
        <begin position="48"/>
        <end position="66"/>
    </location>
</feature>
<feature type="region of interest" description="Disordered" evidence="1">
    <location>
        <begin position="309"/>
        <end position="330"/>
    </location>
</feature>
<evidence type="ECO:0000256" key="1">
    <source>
        <dbReference type="SAM" id="MobiDB-lite"/>
    </source>
</evidence>
<evidence type="ECO:0008006" key="5">
    <source>
        <dbReference type="Google" id="ProtNLM"/>
    </source>
</evidence>
<evidence type="ECO:0000313" key="3">
    <source>
        <dbReference type="EMBL" id="SFD66302.1"/>
    </source>
</evidence>
<dbReference type="NCBIfam" id="NF042935">
    <property type="entry name" value="SCO6880_fam"/>
    <property type="match status" value="1"/>
</dbReference>
<protein>
    <recommendedName>
        <fullName evidence="5">PrgI family protein</fullName>
    </recommendedName>
</protein>
<proteinExistence type="predicted"/>
<organism evidence="3 4">
    <name type="scientific">Klenkia taihuensis</name>
    <dbReference type="NCBI Taxonomy" id="1225127"/>
    <lineage>
        <taxon>Bacteria</taxon>
        <taxon>Bacillati</taxon>
        <taxon>Actinomycetota</taxon>
        <taxon>Actinomycetes</taxon>
        <taxon>Geodermatophilales</taxon>
        <taxon>Geodermatophilaceae</taxon>
        <taxon>Klenkia</taxon>
    </lineage>
</organism>
<feature type="transmembrane region" description="Helical" evidence="2">
    <location>
        <begin position="21"/>
        <end position="42"/>
    </location>
</feature>
<keyword evidence="2" id="KW-0812">Transmembrane</keyword>
<dbReference type="InterPro" id="IPR049978">
    <property type="entry name" value="SCO6880-like"/>
</dbReference>
<dbReference type="STRING" id="1225127.SAMN05661030_3935"/>
<keyword evidence="2" id="KW-1133">Transmembrane helix</keyword>
<dbReference type="EMBL" id="FOMD01000005">
    <property type="protein sequence ID" value="SFD66302.1"/>
    <property type="molecule type" value="Genomic_DNA"/>
</dbReference>
<sequence>MSTPVRYGSWSVDRGASFGGLGVGTCVGAAAAGIPVFAALGAQRWAVAAAWTPVWAVFVVLVAVPVRGRTPLRWSWDACHRLVGAALGWTSWQSRSAAGDVDDLEDADLPGVLSGIRTHDGPPFGPLLCRPAVVSDDRERTWSVVARIAHPGIGLAEADTRTRLGHGLAELLESTATGELVSSFALQVRTVPDDGAERSAWQAANRRADAPALAHAVIDELADIMTAAGVRHEAFVTVVVPERRISRLAREAGGGTDGRARVLYGLMSELEARLLGPVGCSSVAWLDSSGLAAAVRTGFAPGDRARLTTEEPDLPMALAGPSSAPPPERRHYEHDAWQSVTCTVLLPDKGAVMGALAPVLVPTAAGERRSVTVFFEPISHTRADRMIGGESMSSELTNEIRRRGGFRVRAAHRQEAARVEGRDIRFAEGNALVRVAVAAAVTVPATWSISDFGRRLESSITNSGFKPLRLDLAQDSGFAAACIPLGVGLPRRRGAR</sequence>
<evidence type="ECO:0000313" key="4">
    <source>
        <dbReference type="Proteomes" id="UP000199022"/>
    </source>
</evidence>
<dbReference type="Proteomes" id="UP000199022">
    <property type="component" value="Unassembled WGS sequence"/>
</dbReference>
<keyword evidence="2" id="KW-0472">Membrane</keyword>
<dbReference type="RefSeq" id="WP_229827360.1">
    <property type="nucleotide sequence ID" value="NZ_BNAC01000001.1"/>
</dbReference>
<accession>A0A1I1U648</accession>
<evidence type="ECO:0000256" key="2">
    <source>
        <dbReference type="SAM" id="Phobius"/>
    </source>
</evidence>